<feature type="domain" description="Cytochrome c" evidence="6">
    <location>
        <begin position="200"/>
        <end position="290"/>
    </location>
</feature>
<keyword evidence="5" id="KW-0812">Transmembrane</keyword>
<reference evidence="7 8" key="1">
    <citation type="submission" date="2019-01" db="EMBL/GenBank/DDBJ databases">
        <title>Insights into ecological role of a new deltaproteobacterial order Candidatus Sinidesulfobacterales (Sva0485) by metagenomics and metatranscriptomics.</title>
        <authorList>
            <person name="Tan S."/>
            <person name="Liu J."/>
            <person name="Fang Y."/>
            <person name="Hedlund B.P."/>
            <person name="Lian Z.H."/>
            <person name="Huang L.Y."/>
            <person name="Li J.T."/>
            <person name="Huang L.N."/>
            <person name="Li W.J."/>
            <person name="Jiang H.C."/>
            <person name="Dong H.L."/>
            <person name="Shu W.S."/>
        </authorList>
    </citation>
    <scope>NUCLEOTIDE SEQUENCE [LARGE SCALE GENOMIC DNA]</scope>
    <source>
        <strain evidence="7">AP3</strain>
    </source>
</reference>
<dbReference type="PROSITE" id="PS51007">
    <property type="entry name" value="CYTC"/>
    <property type="match status" value="2"/>
</dbReference>
<dbReference type="Gene3D" id="1.10.760.10">
    <property type="entry name" value="Cytochrome c-like domain"/>
    <property type="match status" value="2"/>
</dbReference>
<dbReference type="Pfam" id="PF02433">
    <property type="entry name" value="FixO"/>
    <property type="match status" value="1"/>
</dbReference>
<organism evidence="7 8">
    <name type="scientific">Candidatus Acidulodesulfobacterium ferriphilum</name>
    <dbReference type="NCBI Taxonomy" id="2597223"/>
    <lineage>
        <taxon>Bacteria</taxon>
        <taxon>Deltaproteobacteria</taxon>
        <taxon>Candidatus Acidulodesulfobacterales</taxon>
        <taxon>Candidatus Acidulodesulfobacterium</taxon>
    </lineage>
</organism>
<dbReference type="EMBL" id="SGBD01000001">
    <property type="protein sequence ID" value="RZD15439.1"/>
    <property type="molecule type" value="Genomic_DNA"/>
</dbReference>
<keyword evidence="2 4" id="KW-0479">Metal-binding</keyword>
<dbReference type="AlphaFoldDB" id="A0A519BDU0"/>
<evidence type="ECO:0000313" key="8">
    <source>
        <dbReference type="Proteomes" id="UP000320813"/>
    </source>
</evidence>
<feature type="transmembrane region" description="Helical" evidence="5">
    <location>
        <begin position="7"/>
        <end position="29"/>
    </location>
</feature>
<dbReference type="InterPro" id="IPR009056">
    <property type="entry name" value="Cyt_c-like_dom"/>
</dbReference>
<keyword evidence="5" id="KW-1133">Transmembrane helix</keyword>
<dbReference type="GO" id="GO:0009055">
    <property type="term" value="F:electron transfer activity"/>
    <property type="evidence" value="ECO:0007669"/>
    <property type="project" value="InterPro"/>
</dbReference>
<comment type="caution">
    <text evidence="7">The sequence shown here is derived from an EMBL/GenBank/DDBJ whole genome shotgun (WGS) entry which is preliminary data.</text>
</comment>
<name>A0A519BDU0_9DELT</name>
<feature type="domain" description="Cytochrome c" evidence="6">
    <location>
        <begin position="53"/>
        <end position="199"/>
    </location>
</feature>
<evidence type="ECO:0000256" key="1">
    <source>
        <dbReference type="ARBA" id="ARBA00022617"/>
    </source>
</evidence>
<sequence>MKRSGNIILIAGLGFFLLGFVVVGLIPWIQPKQTTHTIINLKGKPELVHRLTGSAAKGRLVYIHEGCWVCHTQFVRPVSGERQYYGPVAQAGTYNYQLPMLMGKRRIGPDLSDEGGKHTNDWQFAHLYNPNSVSPGTIMPAFSWLFNGGASKPTKRAVELVAYLQTLGTDVAEGTGYKSYWQYKAAQVSAVSAVVSNTPEAVQEGMKIYNANCQGCHGIKGGGNGPAAASLKPAPWNFTSGKWIQKYGTADKDIYNRIAQGVPHTSMPEWATTLKPNQIWEVLYYIKTFSQKKTA</sequence>
<accession>A0A519BDU0</accession>
<evidence type="ECO:0000259" key="6">
    <source>
        <dbReference type="PROSITE" id="PS51007"/>
    </source>
</evidence>
<dbReference type="GO" id="GO:0046872">
    <property type="term" value="F:metal ion binding"/>
    <property type="evidence" value="ECO:0007669"/>
    <property type="project" value="UniProtKB-KW"/>
</dbReference>
<evidence type="ECO:0000256" key="2">
    <source>
        <dbReference type="ARBA" id="ARBA00022723"/>
    </source>
</evidence>
<evidence type="ECO:0000256" key="3">
    <source>
        <dbReference type="ARBA" id="ARBA00023004"/>
    </source>
</evidence>
<keyword evidence="1 4" id="KW-0349">Heme</keyword>
<dbReference type="GO" id="GO:0020037">
    <property type="term" value="F:heme binding"/>
    <property type="evidence" value="ECO:0007669"/>
    <property type="project" value="InterPro"/>
</dbReference>
<evidence type="ECO:0000256" key="5">
    <source>
        <dbReference type="SAM" id="Phobius"/>
    </source>
</evidence>
<keyword evidence="5" id="KW-0472">Membrane</keyword>
<proteinExistence type="predicted"/>
<dbReference type="SUPFAM" id="SSF46626">
    <property type="entry name" value="Cytochrome c"/>
    <property type="match status" value="2"/>
</dbReference>
<dbReference type="Proteomes" id="UP000320813">
    <property type="component" value="Unassembled WGS sequence"/>
</dbReference>
<protein>
    <submittedName>
        <fullName evidence="7">C-type cytochrome</fullName>
    </submittedName>
</protein>
<evidence type="ECO:0000256" key="4">
    <source>
        <dbReference type="PROSITE-ProRule" id="PRU00433"/>
    </source>
</evidence>
<gene>
    <name evidence="7" type="ORF">EVJ47_03980</name>
</gene>
<keyword evidence="3 4" id="KW-0408">Iron</keyword>
<evidence type="ECO:0000313" key="7">
    <source>
        <dbReference type="EMBL" id="RZD15439.1"/>
    </source>
</evidence>
<dbReference type="InterPro" id="IPR036909">
    <property type="entry name" value="Cyt_c-like_dom_sf"/>
</dbReference>
<dbReference type="Pfam" id="PF13442">
    <property type="entry name" value="Cytochrome_CBB3"/>
    <property type="match status" value="1"/>
</dbReference>
<dbReference type="InterPro" id="IPR003468">
    <property type="entry name" value="Cyt_c_oxidase_monohaem-su/FixO"/>
</dbReference>